<keyword evidence="5 8" id="KW-1133">Transmembrane helix</keyword>
<feature type="region of interest" description="Disordered" evidence="7">
    <location>
        <begin position="1"/>
        <end position="57"/>
    </location>
</feature>
<feature type="transmembrane region" description="Helical" evidence="8">
    <location>
        <begin position="768"/>
        <end position="785"/>
    </location>
</feature>
<gene>
    <name evidence="9" type="ORF">ACHAWU_002397</name>
</gene>
<keyword evidence="6 8" id="KW-0472">Membrane</keyword>
<keyword evidence="4 8" id="KW-0812">Transmembrane</keyword>
<feature type="transmembrane region" description="Helical" evidence="8">
    <location>
        <begin position="638"/>
        <end position="655"/>
    </location>
</feature>
<feature type="transmembrane region" description="Helical" evidence="8">
    <location>
        <begin position="564"/>
        <end position="583"/>
    </location>
</feature>
<feature type="transmembrane region" description="Helical" evidence="8">
    <location>
        <begin position="431"/>
        <end position="450"/>
    </location>
</feature>
<comment type="similarity">
    <text evidence="2">Belongs to the SLC35F solute transporter family.</text>
</comment>
<dbReference type="SUPFAM" id="SSF103481">
    <property type="entry name" value="Multidrug resistance efflux transporter EmrE"/>
    <property type="match status" value="2"/>
</dbReference>
<evidence type="ECO:0000256" key="4">
    <source>
        <dbReference type="ARBA" id="ARBA00022692"/>
    </source>
</evidence>
<keyword evidence="3" id="KW-0813">Transport</keyword>
<sequence>MTVLLPAPSGSSGIRPPLTPAPASSQSSSSSSSIQHPFSMEQEEGPRNGASATHHDDDDRRVSTYELICNYVIGKAKPLVFGQLLAFWLASTGAIQSKLHLDCNLSAPMFSSLSFYLPLSVVCLGIMICGERNQHPDTAHHHQTTSDSSDSDVTTTQQRASMKHKSFARPEKRNHLISSWTRSNPTNDNAEDDDSFNVTNNALPKPAAPPTKPYSFFGLIPLHSSPKSYALIALFDVYASYTTILAFRYTTITSVALFDAFSIPASIVVSRCFFGRRYTKVHLLGVLVCCVGISLNMLIDYHDDKKIAAEGNSASAEEQLIEEDYPHKIAGDFLAIIGGILFGVVSTLQEVTVKDGGITEYLGCFAFFASIIAFVQAILTERQEIVDFFSQPASETCSDSEGELLFLLFAIGCMVKYVANGAFLQLSDAAFFNLSLLTGDAWSVAFSVFGEGIKPAPLFYVALCVTLLGVVIYETAPSPVVHPKEEVGENSNDPSSTVNDNIDSVAITVGSASQTSSQDTKPYSFFGLIPLRTSPRKYAMIAFFDVYASYTTILAFRYTTITSVALFDAFGIPSAIIVSRYFFRRRYTTVHLLGVLVCCVGIALNVLLDYRADKRVAVANDGASAQVQSNEDDYPHKIAGDSFAIIGGILFGIASTLQEVTVKDGALVEYLGCFTFFASIIAFIQAILTERQEIAELFSPSASDSCSESEGELLFMFFAIGSMVRYVANGAFLQLSDAAFFNLSLLTGDAWAVAFSVFAEGIVPSPSFYAALFITLTGVVIYETAPSPVIKPKKVKVASADTELTEHHRIGSDDLVEIKLTEDDNKII</sequence>
<dbReference type="Pfam" id="PF06027">
    <property type="entry name" value="SLC35F"/>
    <property type="match status" value="2"/>
</dbReference>
<feature type="transmembrane region" description="Helical" evidence="8">
    <location>
        <begin position="538"/>
        <end position="558"/>
    </location>
</feature>
<evidence type="ECO:0000313" key="9">
    <source>
        <dbReference type="EMBL" id="KAL3761147.1"/>
    </source>
</evidence>
<feature type="transmembrane region" description="Helical" evidence="8">
    <location>
        <begin position="740"/>
        <end position="762"/>
    </location>
</feature>
<dbReference type="Proteomes" id="UP001530293">
    <property type="component" value="Unassembled WGS sequence"/>
</dbReference>
<dbReference type="PANTHER" id="PTHR14233">
    <property type="entry name" value="DUF914-RELATED"/>
    <property type="match status" value="1"/>
</dbReference>
<feature type="compositionally biased region" description="Polar residues" evidence="7">
    <location>
        <begin position="176"/>
        <end position="188"/>
    </location>
</feature>
<evidence type="ECO:0000256" key="7">
    <source>
        <dbReference type="SAM" id="MobiDB-lite"/>
    </source>
</evidence>
<feature type="transmembrane region" description="Helical" evidence="8">
    <location>
        <begin position="456"/>
        <end position="476"/>
    </location>
</feature>
<dbReference type="InterPro" id="IPR037185">
    <property type="entry name" value="EmrE-like"/>
</dbReference>
<feature type="transmembrane region" description="Helical" evidence="8">
    <location>
        <begin position="713"/>
        <end position="733"/>
    </location>
</feature>
<protein>
    <submittedName>
        <fullName evidence="9">Uncharacterized protein</fullName>
    </submittedName>
</protein>
<evidence type="ECO:0000256" key="1">
    <source>
        <dbReference type="ARBA" id="ARBA00004141"/>
    </source>
</evidence>
<evidence type="ECO:0000256" key="8">
    <source>
        <dbReference type="SAM" id="Phobius"/>
    </source>
</evidence>
<comment type="caution">
    <text evidence="9">The sequence shown here is derived from an EMBL/GenBank/DDBJ whole genome shotgun (WGS) entry which is preliminary data.</text>
</comment>
<evidence type="ECO:0000256" key="5">
    <source>
        <dbReference type="ARBA" id="ARBA00022989"/>
    </source>
</evidence>
<feature type="compositionally biased region" description="Low complexity" evidence="7">
    <location>
        <begin position="24"/>
        <end position="33"/>
    </location>
</feature>
<feature type="transmembrane region" description="Helical" evidence="8">
    <location>
        <begin position="404"/>
        <end position="424"/>
    </location>
</feature>
<dbReference type="AlphaFoldDB" id="A0ABD3MC30"/>
<proteinExistence type="inferred from homology"/>
<feature type="transmembrane region" description="Helical" evidence="8">
    <location>
        <begin position="329"/>
        <end position="348"/>
    </location>
</feature>
<feature type="transmembrane region" description="Helical" evidence="8">
    <location>
        <begin position="667"/>
        <end position="688"/>
    </location>
</feature>
<feature type="transmembrane region" description="Helical" evidence="8">
    <location>
        <begin position="360"/>
        <end position="379"/>
    </location>
</feature>
<accession>A0ABD3MC30</accession>
<name>A0ABD3MC30_9STRA</name>
<dbReference type="PANTHER" id="PTHR14233:SF4">
    <property type="entry name" value="SOLUTE CARRIER FAMILY 35 MEMBER F2"/>
    <property type="match status" value="1"/>
</dbReference>
<feature type="compositionally biased region" description="Low complexity" evidence="7">
    <location>
        <begin position="145"/>
        <end position="158"/>
    </location>
</feature>
<evidence type="ECO:0000256" key="2">
    <source>
        <dbReference type="ARBA" id="ARBA00007863"/>
    </source>
</evidence>
<feature type="region of interest" description="Disordered" evidence="7">
    <location>
        <begin position="137"/>
        <end position="206"/>
    </location>
</feature>
<keyword evidence="10" id="KW-1185">Reference proteome</keyword>
<evidence type="ECO:0000256" key="6">
    <source>
        <dbReference type="ARBA" id="ARBA00023136"/>
    </source>
</evidence>
<feature type="transmembrane region" description="Helical" evidence="8">
    <location>
        <begin position="255"/>
        <end position="274"/>
    </location>
</feature>
<dbReference type="InterPro" id="IPR052221">
    <property type="entry name" value="SLC35F_Transporter"/>
</dbReference>
<dbReference type="InterPro" id="IPR009262">
    <property type="entry name" value="SLC35_F1/F2/F6"/>
</dbReference>
<dbReference type="EMBL" id="JALLBG020000157">
    <property type="protein sequence ID" value="KAL3761147.1"/>
    <property type="molecule type" value="Genomic_DNA"/>
</dbReference>
<evidence type="ECO:0000256" key="3">
    <source>
        <dbReference type="ARBA" id="ARBA00022448"/>
    </source>
</evidence>
<feature type="transmembrane region" description="Helical" evidence="8">
    <location>
        <begin position="281"/>
        <end position="299"/>
    </location>
</feature>
<feature type="transmembrane region" description="Helical" evidence="8">
    <location>
        <begin position="590"/>
        <end position="608"/>
    </location>
</feature>
<dbReference type="GO" id="GO:0016020">
    <property type="term" value="C:membrane"/>
    <property type="evidence" value="ECO:0007669"/>
    <property type="project" value="UniProtKB-SubCell"/>
</dbReference>
<comment type="subcellular location">
    <subcellularLocation>
        <location evidence="1">Membrane</location>
        <topology evidence="1">Multi-pass membrane protein</topology>
    </subcellularLocation>
</comment>
<reference evidence="9 10" key="1">
    <citation type="submission" date="2024-10" db="EMBL/GenBank/DDBJ databases">
        <title>Updated reference genomes for cyclostephanoid diatoms.</title>
        <authorList>
            <person name="Roberts W.R."/>
            <person name="Alverson A.J."/>
        </authorList>
    </citation>
    <scope>NUCLEOTIDE SEQUENCE [LARGE SCALE GENOMIC DNA]</scope>
    <source>
        <strain evidence="9 10">AJA232-27</strain>
    </source>
</reference>
<organism evidence="9 10">
    <name type="scientific">Discostella pseudostelligera</name>
    <dbReference type="NCBI Taxonomy" id="259834"/>
    <lineage>
        <taxon>Eukaryota</taxon>
        <taxon>Sar</taxon>
        <taxon>Stramenopiles</taxon>
        <taxon>Ochrophyta</taxon>
        <taxon>Bacillariophyta</taxon>
        <taxon>Coscinodiscophyceae</taxon>
        <taxon>Thalassiosirophycidae</taxon>
        <taxon>Stephanodiscales</taxon>
        <taxon>Stephanodiscaceae</taxon>
        <taxon>Discostella</taxon>
    </lineage>
</organism>
<evidence type="ECO:0000313" key="10">
    <source>
        <dbReference type="Proteomes" id="UP001530293"/>
    </source>
</evidence>